<dbReference type="GO" id="GO:0003824">
    <property type="term" value="F:catalytic activity"/>
    <property type="evidence" value="ECO:0007669"/>
    <property type="project" value="UniProtKB-ARBA"/>
</dbReference>
<proteinExistence type="predicted"/>
<reference evidence="3 4" key="1">
    <citation type="submission" date="2018-03" db="EMBL/GenBank/DDBJ databases">
        <title>Aquarubrobacter algicola gen. nov., sp. nov., a novel actinobacterium isolated from shallow eutrophic lake during the end of cyanobacterial harmful algal blooms.</title>
        <authorList>
            <person name="Chun S.J."/>
        </authorList>
    </citation>
    <scope>NUCLEOTIDE SEQUENCE [LARGE SCALE GENOMIC DNA]</scope>
    <source>
        <strain evidence="3 4">Seoho-28</strain>
    </source>
</reference>
<gene>
    <name evidence="3" type="ORF">C7Y72_12275</name>
</gene>
<name>A0A2T4UNK8_9ACTN</name>
<dbReference type="Gene3D" id="3.40.50.1820">
    <property type="entry name" value="alpha/beta hydrolase"/>
    <property type="match status" value="1"/>
</dbReference>
<feature type="compositionally biased region" description="Basic and acidic residues" evidence="1">
    <location>
        <begin position="361"/>
        <end position="380"/>
    </location>
</feature>
<dbReference type="InterPro" id="IPR050266">
    <property type="entry name" value="AB_hydrolase_sf"/>
</dbReference>
<feature type="compositionally biased region" description="Basic residues" evidence="1">
    <location>
        <begin position="207"/>
        <end position="218"/>
    </location>
</feature>
<dbReference type="Proteomes" id="UP000240739">
    <property type="component" value="Unassembled WGS sequence"/>
</dbReference>
<evidence type="ECO:0000313" key="3">
    <source>
        <dbReference type="EMBL" id="PTL60825.1"/>
    </source>
</evidence>
<dbReference type="SUPFAM" id="SSF53474">
    <property type="entry name" value="alpha/beta-Hydrolases"/>
    <property type="match status" value="1"/>
</dbReference>
<feature type="region of interest" description="Disordered" evidence="1">
    <location>
        <begin position="14"/>
        <end position="144"/>
    </location>
</feature>
<evidence type="ECO:0000313" key="4">
    <source>
        <dbReference type="Proteomes" id="UP000240739"/>
    </source>
</evidence>
<feature type="region of interest" description="Disordered" evidence="1">
    <location>
        <begin position="159"/>
        <end position="305"/>
    </location>
</feature>
<evidence type="ECO:0000259" key="2">
    <source>
        <dbReference type="Pfam" id="PF12697"/>
    </source>
</evidence>
<dbReference type="InterPro" id="IPR000073">
    <property type="entry name" value="AB_hydrolase_1"/>
</dbReference>
<dbReference type="GO" id="GO:0016020">
    <property type="term" value="C:membrane"/>
    <property type="evidence" value="ECO:0007669"/>
    <property type="project" value="TreeGrafter"/>
</dbReference>
<accession>A0A2T4UNK8</accession>
<dbReference type="InterPro" id="IPR029058">
    <property type="entry name" value="AB_hydrolase_fold"/>
</dbReference>
<dbReference type="PANTHER" id="PTHR43798">
    <property type="entry name" value="MONOACYLGLYCEROL LIPASE"/>
    <property type="match status" value="1"/>
</dbReference>
<feature type="domain" description="AB hydrolase-1" evidence="2">
    <location>
        <begin position="551"/>
        <end position="774"/>
    </location>
</feature>
<feature type="compositionally biased region" description="Basic and acidic residues" evidence="1">
    <location>
        <begin position="159"/>
        <end position="172"/>
    </location>
</feature>
<organism evidence="3 4">
    <name type="scientific">Paraconexibacter algicola</name>
    <dbReference type="NCBI Taxonomy" id="2133960"/>
    <lineage>
        <taxon>Bacteria</taxon>
        <taxon>Bacillati</taxon>
        <taxon>Actinomycetota</taxon>
        <taxon>Thermoleophilia</taxon>
        <taxon>Solirubrobacterales</taxon>
        <taxon>Paraconexibacteraceae</taxon>
        <taxon>Paraconexibacter</taxon>
    </lineage>
</organism>
<feature type="compositionally biased region" description="Basic residues" evidence="1">
    <location>
        <begin position="23"/>
        <end position="50"/>
    </location>
</feature>
<comment type="caution">
    <text evidence="3">The sequence shown here is derived from an EMBL/GenBank/DDBJ whole genome shotgun (WGS) entry which is preliminary data.</text>
</comment>
<dbReference type="EMBL" id="PYYB01000001">
    <property type="protein sequence ID" value="PTL60825.1"/>
    <property type="molecule type" value="Genomic_DNA"/>
</dbReference>
<feature type="compositionally biased region" description="Basic and acidic residues" evidence="1">
    <location>
        <begin position="77"/>
        <end position="97"/>
    </location>
</feature>
<protein>
    <recommendedName>
        <fullName evidence="2">AB hydrolase-1 domain-containing protein</fullName>
    </recommendedName>
</protein>
<dbReference type="Pfam" id="PF12697">
    <property type="entry name" value="Abhydrolase_6"/>
    <property type="match status" value="1"/>
</dbReference>
<feature type="compositionally biased region" description="Basic residues" evidence="1">
    <location>
        <begin position="498"/>
        <end position="527"/>
    </location>
</feature>
<feature type="compositionally biased region" description="Basic residues" evidence="1">
    <location>
        <begin position="436"/>
        <end position="456"/>
    </location>
</feature>
<evidence type="ECO:0000256" key="1">
    <source>
        <dbReference type="SAM" id="MobiDB-lite"/>
    </source>
</evidence>
<feature type="region of interest" description="Disordered" evidence="1">
    <location>
        <begin position="336"/>
        <end position="540"/>
    </location>
</feature>
<feature type="compositionally biased region" description="Low complexity" evidence="1">
    <location>
        <begin position="336"/>
        <end position="349"/>
    </location>
</feature>
<feature type="compositionally biased region" description="Basic residues" evidence="1">
    <location>
        <begin position="109"/>
        <end position="128"/>
    </location>
</feature>
<keyword evidence="4" id="KW-1185">Reference proteome</keyword>
<dbReference type="AlphaFoldDB" id="A0A2T4UNK8"/>
<feature type="compositionally biased region" description="Basic residues" evidence="1">
    <location>
        <begin position="464"/>
        <end position="490"/>
    </location>
</feature>
<feature type="compositionally biased region" description="Basic residues" evidence="1">
    <location>
        <begin position="278"/>
        <end position="287"/>
    </location>
</feature>
<sequence>MDPRRPQRLLRLLHQHAGERPGAHRARHRGRRHPRRRRHRRHPPRARHPAATRQRLLLHARPTPGPEGGPHRRHRDALRPERPAHVHRDARDHAADRDPDEGSDPGVVRGHRLGVHHRRDHPHRRVRRARDPPLHPPGRHARHARRHLADLHLDAARRADVGGRVDRAARPGDHHHRLHRRGEAPGQRPGRARRPAVRHLDRLDRRLHVRPRRGAGRQGHRDRPPGLRARQAPRRPRGHQPAAGHRHPVGDLQLLRGDEQRRERRLRRGRLQPPARAAGRRHRRGRRLRDGLPVPARRVHRPARLEGGRRPDLLLAGHRRADLPALHARHVPAAVGAAADPGDRPGAPVHRPGHRRAGVHRGAEGALPRDRARDDPEHRGLGLRARGQRARRRRHQRERGRGRGARQRRGHLRRPADARPGRGALRHGARGDRGLPHRPHVPPGRHRVRGRRGPHARRADPRRGGRLVHLRAARRPRLRARRDRLPRRPRPAGAGARARPRRPARHRRRGVRGRRRAHPTVRARAVHPARWGGGGPGARVSDARSLPTVAVVLVHGVGFGPDTLAPVAAFLGPAAGVERVLVLERRGYGARAAAVPAATVGEHVDDLVELLDAHGVDRAVVAGTSGGATVALAAALLAPGRVARAVVHEPAVGTLSPDLRRLVRGALQDGGGLGLVRALAGATTWEALDEERRAAVSARAALVERDAPAFLAWEPPLGRTLLAAPVVCTVGDRSPPLRHDIARRLGHLLDAPVEVLPDCGHLAQLDAPATFAAAVARAAQPAPTPTSTPRSTA</sequence>
<dbReference type="PANTHER" id="PTHR43798:SF33">
    <property type="entry name" value="HYDROLASE, PUTATIVE (AFU_ORTHOLOGUE AFUA_2G14860)-RELATED"/>
    <property type="match status" value="1"/>
</dbReference>
<feature type="compositionally biased region" description="Basic residues" evidence="1">
    <location>
        <begin position="386"/>
        <end position="413"/>
    </location>
</feature>